<dbReference type="InterPro" id="IPR051916">
    <property type="entry name" value="GPI-anchor_lipid_remodeler"/>
</dbReference>
<feature type="transmembrane region" description="Helical" evidence="1">
    <location>
        <begin position="336"/>
        <end position="355"/>
    </location>
</feature>
<evidence type="ECO:0008006" key="8">
    <source>
        <dbReference type="Google" id="ProtNLM"/>
    </source>
</evidence>
<evidence type="ECO:0000259" key="5">
    <source>
        <dbReference type="Pfam" id="PF23226"/>
    </source>
</evidence>
<dbReference type="InterPro" id="IPR036691">
    <property type="entry name" value="Endo/exonu/phosph_ase_sf"/>
</dbReference>
<dbReference type="Pfam" id="PF10277">
    <property type="entry name" value="Frag1"/>
    <property type="match status" value="1"/>
</dbReference>
<feature type="transmembrane region" description="Helical" evidence="1">
    <location>
        <begin position="75"/>
        <end position="96"/>
    </location>
</feature>
<feature type="domain" description="PGAP2IP C-terminal nuclease-like" evidence="5">
    <location>
        <begin position="714"/>
        <end position="948"/>
    </location>
</feature>
<dbReference type="Proteomes" id="UP000305948">
    <property type="component" value="Unassembled WGS sequence"/>
</dbReference>
<dbReference type="Pfam" id="PF23226">
    <property type="entry name" value="Exo_endo_phos_PGAP2IP"/>
    <property type="match status" value="1"/>
</dbReference>
<feature type="transmembrane region" description="Helical" evidence="1">
    <location>
        <begin position="576"/>
        <end position="597"/>
    </location>
</feature>
<dbReference type="InterPro" id="IPR053911">
    <property type="entry name" value="PGAP2IP_TM_2nd"/>
</dbReference>
<evidence type="ECO:0000259" key="4">
    <source>
        <dbReference type="Pfam" id="PF23022"/>
    </source>
</evidence>
<dbReference type="STRING" id="5364.A0A5C3MX01"/>
<gene>
    <name evidence="6" type="ORF">OE88DRAFT_1661586</name>
</gene>
<feature type="transmembrane region" description="Helical" evidence="1">
    <location>
        <begin position="609"/>
        <end position="633"/>
    </location>
</feature>
<proteinExistence type="predicted"/>
<dbReference type="InterPro" id="IPR057315">
    <property type="entry name" value="Exo_endo_phos_PGAP2IP_C"/>
</dbReference>
<protein>
    <recommendedName>
        <fullName evidence="8">Calcofluor white hypersensitive protein</fullName>
    </recommendedName>
</protein>
<reference evidence="6 7" key="1">
    <citation type="journal article" date="2019" name="Nat. Ecol. Evol.">
        <title>Megaphylogeny resolves global patterns of mushroom evolution.</title>
        <authorList>
            <person name="Varga T."/>
            <person name="Krizsan K."/>
            <person name="Foldi C."/>
            <person name="Dima B."/>
            <person name="Sanchez-Garcia M."/>
            <person name="Sanchez-Ramirez S."/>
            <person name="Szollosi G.J."/>
            <person name="Szarkandi J.G."/>
            <person name="Papp V."/>
            <person name="Albert L."/>
            <person name="Andreopoulos W."/>
            <person name="Angelini C."/>
            <person name="Antonin V."/>
            <person name="Barry K.W."/>
            <person name="Bougher N.L."/>
            <person name="Buchanan P."/>
            <person name="Buyck B."/>
            <person name="Bense V."/>
            <person name="Catcheside P."/>
            <person name="Chovatia M."/>
            <person name="Cooper J."/>
            <person name="Damon W."/>
            <person name="Desjardin D."/>
            <person name="Finy P."/>
            <person name="Geml J."/>
            <person name="Haridas S."/>
            <person name="Hughes K."/>
            <person name="Justo A."/>
            <person name="Karasinski D."/>
            <person name="Kautmanova I."/>
            <person name="Kiss B."/>
            <person name="Kocsube S."/>
            <person name="Kotiranta H."/>
            <person name="LaButti K.M."/>
            <person name="Lechner B.E."/>
            <person name="Liimatainen K."/>
            <person name="Lipzen A."/>
            <person name="Lukacs Z."/>
            <person name="Mihaltcheva S."/>
            <person name="Morgado L.N."/>
            <person name="Niskanen T."/>
            <person name="Noordeloos M.E."/>
            <person name="Ohm R.A."/>
            <person name="Ortiz-Santana B."/>
            <person name="Ovrebo C."/>
            <person name="Racz N."/>
            <person name="Riley R."/>
            <person name="Savchenko A."/>
            <person name="Shiryaev A."/>
            <person name="Soop K."/>
            <person name="Spirin V."/>
            <person name="Szebenyi C."/>
            <person name="Tomsovsky M."/>
            <person name="Tulloss R.E."/>
            <person name="Uehling J."/>
            <person name="Grigoriev I.V."/>
            <person name="Vagvolgyi C."/>
            <person name="Papp T."/>
            <person name="Martin F.M."/>
            <person name="Miettinen O."/>
            <person name="Hibbett D.S."/>
            <person name="Nagy L.G."/>
        </authorList>
    </citation>
    <scope>NUCLEOTIDE SEQUENCE [LARGE SCALE GENOMIC DNA]</scope>
    <source>
        <strain evidence="6 7">OMC1185</strain>
    </source>
</reference>
<dbReference type="FunFam" id="3.60.10.10:FF:000100">
    <property type="entry name" value="Unplaced genomic scaffold supercont2.12, whole genome shotgun sequence"/>
    <property type="match status" value="1"/>
</dbReference>
<feature type="domain" description="CWH43-like N-terminal" evidence="2">
    <location>
        <begin position="19"/>
        <end position="225"/>
    </location>
</feature>
<feature type="transmembrane region" description="Helical" evidence="1">
    <location>
        <begin position="108"/>
        <end position="126"/>
    </location>
</feature>
<dbReference type="GO" id="GO:0031505">
    <property type="term" value="P:fungal-type cell wall organization"/>
    <property type="evidence" value="ECO:0007669"/>
    <property type="project" value="TreeGrafter"/>
</dbReference>
<keyword evidence="1" id="KW-0812">Transmembrane</keyword>
<dbReference type="AlphaFoldDB" id="A0A5C3MX01"/>
<evidence type="ECO:0000256" key="1">
    <source>
        <dbReference type="SAM" id="Phobius"/>
    </source>
</evidence>
<keyword evidence="7" id="KW-1185">Reference proteome</keyword>
<dbReference type="PANTHER" id="PTHR14859:SF1">
    <property type="entry name" value="PGAP2-INTERACTING PROTEIN"/>
    <property type="match status" value="1"/>
</dbReference>
<feature type="domain" description="PGAP2IP first transmembrane" evidence="4">
    <location>
        <begin position="308"/>
        <end position="460"/>
    </location>
</feature>
<dbReference type="Gene3D" id="3.60.10.10">
    <property type="entry name" value="Endonuclease/exonuclease/phosphatase"/>
    <property type="match status" value="1"/>
</dbReference>
<accession>A0A5C3MX01</accession>
<dbReference type="PANTHER" id="PTHR14859">
    <property type="entry name" value="CALCOFLUOR WHITE HYPERSENSITIVE PROTEIN PRECURSOR"/>
    <property type="match status" value="1"/>
</dbReference>
<dbReference type="GO" id="GO:0006506">
    <property type="term" value="P:GPI anchor biosynthetic process"/>
    <property type="evidence" value="ECO:0007669"/>
    <property type="project" value="TreeGrafter"/>
</dbReference>
<feature type="transmembrane region" description="Helical" evidence="1">
    <location>
        <begin position="367"/>
        <end position="390"/>
    </location>
</feature>
<sequence>MDNRNDRERARLTLDASRIAAVHTYLALATFFTALSLGCLLHYKKIVKNGVAGYPEEWFPSVSATIGDWYPERNVFQIMIALNSGPRFALVFLQYYLTRSVNSSLPTVVFIFGIIRTLSCGGWVYITSSDDHDAHDVLMITYIVCNLPWMVGGIACTPMANIQARKQRQRVCAAFFLSMIPMIYFFIQHKVYRVPGAYTRYSFFEWGLIILDIMYDSVTELDFKAAKLQISLGSSFDGQSEMDKIYTSAPMAETPSEKNALAVTAEPAEKLTGELSDTTAPEPKRLQSLLPTQWRSAAMFLSDVYLSYLFWSIYTSLAPTLFYFSVWELGIAGHELALLSVLAPCLLGISPFLAWARSHEGKMTLHVLSFIGLAAYALPSPLLRLFAVSFANMALSIRQAVDWADGDRAWYNGILTGLGLMLSSLSKLANHSNNPVWPFVHGPSGGYNKTGILLGLLSLYEVHTRTKDTQHAVQSKTTPTSVLPSQTWLPQSIALGGLLFTLHQLLADSSTLVAWSWTGYPIKGPIPNVHGYRTLLAQGGGLLLPVLLPHAGFLTHPAWFLYGAASAYVTYSYKDWLGYSGGVHLALFLMSVIPHVIRNASMTGRVGRTYFTAWLVVCLFDLANVWTVAYAFVPGGVYLRERTDLVLAAQMAVLGLAFNWSGRQLPSFSVSLPGPPDSGSYVNKLLAMLAAASILVAFYQIPSSSPVPYRPGPRIVRAGIWTVHFGIDNEGRDSQRRMRDLIRDMELDVVGLLETDLHRIVFGNRDLTRVVAEDLGYYVDLGPGPNQHTWGVVLLSKFPIINSTHHLLPSPYGELAPAIEAVLDIYGTPVTVVVAHNGQEETPLDRELQSTELARIMAKSYPQPVIFLGYVVTRPGAKRPNPYEILVSEGKMHDIDSLDFDRWCEYILYRGLYRTAYARVSRSTITDTELQIGQFVVPKYGHGVTDDSEPARYLRSWKENLPEEHWFPMEYYGNEKEGGVRGHFYHVFNTPLYYRLPEGAIV</sequence>
<dbReference type="GO" id="GO:0016020">
    <property type="term" value="C:membrane"/>
    <property type="evidence" value="ECO:0007669"/>
    <property type="project" value="GOC"/>
</dbReference>
<dbReference type="SUPFAM" id="SSF56219">
    <property type="entry name" value="DNase I-like"/>
    <property type="match status" value="1"/>
</dbReference>
<organism evidence="6 7">
    <name type="scientific">Heliocybe sulcata</name>
    <dbReference type="NCBI Taxonomy" id="5364"/>
    <lineage>
        <taxon>Eukaryota</taxon>
        <taxon>Fungi</taxon>
        <taxon>Dikarya</taxon>
        <taxon>Basidiomycota</taxon>
        <taxon>Agaricomycotina</taxon>
        <taxon>Agaricomycetes</taxon>
        <taxon>Gloeophyllales</taxon>
        <taxon>Gloeophyllaceae</taxon>
        <taxon>Heliocybe</taxon>
    </lineage>
</organism>
<dbReference type="InterPro" id="IPR019402">
    <property type="entry name" value="CWH43_N"/>
</dbReference>
<evidence type="ECO:0000313" key="7">
    <source>
        <dbReference type="Proteomes" id="UP000305948"/>
    </source>
</evidence>
<feature type="transmembrane region" description="Helical" evidence="1">
    <location>
        <begin position="305"/>
        <end position="324"/>
    </location>
</feature>
<dbReference type="EMBL" id="ML213514">
    <property type="protein sequence ID" value="TFK50059.1"/>
    <property type="molecule type" value="Genomic_DNA"/>
</dbReference>
<name>A0A5C3MX01_9AGAM</name>
<feature type="domain" description="PGAP2IP second transmembrane" evidence="3">
    <location>
        <begin position="486"/>
        <end position="661"/>
    </location>
</feature>
<feature type="transmembrane region" description="Helical" evidence="1">
    <location>
        <begin position="171"/>
        <end position="187"/>
    </location>
</feature>
<feature type="transmembrane region" description="Helical" evidence="1">
    <location>
        <begin position="138"/>
        <end position="159"/>
    </location>
</feature>
<feature type="transmembrane region" description="Helical" evidence="1">
    <location>
        <begin position="542"/>
        <end position="564"/>
    </location>
</feature>
<keyword evidence="1" id="KW-1133">Transmembrane helix</keyword>
<evidence type="ECO:0000313" key="6">
    <source>
        <dbReference type="EMBL" id="TFK50059.1"/>
    </source>
</evidence>
<keyword evidence="1" id="KW-0472">Membrane</keyword>
<dbReference type="InterPro" id="IPR053912">
    <property type="entry name" value="PGAP2IP_TM_1nd"/>
</dbReference>
<dbReference type="Pfam" id="PF23021">
    <property type="entry name" value="6TM_2nd_PGAP2IP"/>
    <property type="match status" value="1"/>
</dbReference>
<feature type="transmembrane region" description="Helical" evidence="1">
    <location>
        <begin position="20"/>
        <end position="43"/>
    </location>
</feature>
<evidence type="ECO:0000259" key="2">
    <source>
        <dbReference type="Pfam" id="PF10277"/>
    </source>
</evidence>
<dbReference type="OrthoDB" id="68581at2759"/>
<dbReference type="GO" id="GO:0005783">
    <property type="term" value="C:endoplasmic reticulum"/>
    <property type="evidence" value="ECO:0007669"/>
    <property type="project" value="TreeGrafter"/>
</dbReference>
<evidence type="ECO:0000259" key="3">
    <source>
        <dbReference type="Pfam" id="PF23021"/>
    </source>
</evidence>
<dbReference type="Pfam" id="PF23022">
    <property type="entry name" value="6TM_1st_PGAP2IP"/>
    <property type="match status" value="1"/>
</dbReference>